<dbReference type="Proteomes" id="UP001519460">
    <property type="component" value="Unassembled WGS sequence"/>
</dbReference>
<organism evidence="3 4">
    <name type="scientific">Batillaria attramentaria</name>
    <dbReference type="NCBI Taxonomy" id="370345"/>
    <lineage>
        <taxon>Eukaryota</taxon>
        <taxon>Metazoa</taxon>
        <taxon>Spiralia</taxon>
        <taxon>Lophotrochozoa</taxon>
        <taxon>Mollusca</taxon>
        <taxon>Gastropoda</taxon>
        <taxon>Caenogastropoda</taxon>
        <taxon>Sorbeoconcha</taxon>
        <taxon>Cerithioidea</taxon>
        <taxon>Batillariidae</taxon>
        <taxon>Batillaria</taxon>
    </lineage>
</organism>
<feature type="non-terminal residue" evidence="3">
    <location>
        <position position="1"/>
    </location>
</feature>
<reference evidence="3 4" key="1">
    <citation type="journal article" date="2023" name="Sci. Data">
        <title>Genome assembly of the Korean intertidal mud-creeper Batillaria attramentaria.</title>
        <authorList>
            <person name="Patra A.K."/>
            <person name="Ho P.T."/>
            <person name="Jun S."/>
            <person name="Lee S.J."/>
            <person name="Kim Y."/>
            <person name="Won Y.J."/>
        </authorList>
    </citation>
    <scope>NUCLEOTIDE SEQUENCE [LARGE SCALE GENOMIC DNA]</scope>
    <source>
        <strain evidence="3">Wonlab-2016</strain>
    </source>
</reference>
<feature type="compositionally biased region" description="Polar residues" evidence="2">
    <location>
        <begin position="376"/>
        <end position="391"/>
    </location>
</feature>
<evidence type="ECO:0000256" key="2">
    <source>
        <dbReference type="SAM" id="MobiDB-lite"/>
    </source>
</evidence>
<proteinExistence type="predicted"/>
<feature type="region of interest" description="Disordered" evidence="2">
    <location>
        <begin position="376"/>
        <end position="402"/>
    </location>
</feature>
<evidence type="ECO:0000313" key="4">
    <source>
        <dbReference type="Proteomes" id="UP001519460"/>
    </source>
</evidence>
<gene>
    <name evidence="3" type="ORF">BaRGS_00032980</name>
</gene>
<accession>A0ABD0JL85</accession>
<keyword evidence="4" id="KW-1185">Reference proteome</keyword>
<feature type="region of interest" description="Disordered" evidence="2">
    <location>
        <begin position="300"/>
        <end position="357"/>
    </location>
</feature>
<keyword evidence="1" id="KW-0175">Coiled coil</keyword>
<evidence type="ECO:0000256" key="1">
    <source>
        <dbReference type="SAM" id="Coils"/>
    </source>
</evidence>
<comment type="caution">
    <text evidence="3">The sequence shown here is derived from an EMBL/GenBank/DDBJ whole genome shotgun (WGS) entry which is preliminary data.</text>
</comment>
<sequence>RIRQVRSKRECVRSMCECAKFDPRANVESSVEKRMRQVRSKRGGVILHGAICLTTANRPPRRWDTGNEAASLVSNDDSTVERLPSHKHQHTDTTIATADTATASPVNDLVVTTDVATASPVNDLVVTTDVATASPVNDLVVTTDAATASPVNDLVVTTDAATASPVNDLVVTTDVATASPVNDLVVTTDVATASPVNDLVVTTDVATASPVNDLVVTTDVATASPVNDLVVTTDVATASPVDDLVVTSDVATASPVNDLVVTTDVATASPVNDLVVTSDVATASPLDDLVQLVTVGTSTSDVNNSQEQLAAQAPETELTTVKHVDSSSSDRGSESESESFHQVATLPRHVTTGVAPGNQVNVGEMTIHIHVASVSGEQAATSTSENLSPSGNGLEGAGRSRSVPGAVIDHVGTLNIHHHAHHMPADWQGDTNVLIARVDWEAERERAWSETLEVERRQADDRERRLRRKLEREKRKAVKRMKSLADSYIREWGEDVVEREEERARDHQQFMDHLTEVQRSAEEGLSNLQSQLREEREREEQRLAAMMEQHENEKRRQQEQVMTFVLRVEGQVRQLHARVAAHVDGRRLQTVVQRLFDEFNVRFLGVDCGLQFILDAPVAQWVNVVERHLLEIQNLLSDLIPEDAREGVTWAEVTQCGQNVRDIDLHVGRELPETVTSKLQCDPLSEMPSVEHTVGNKGVEPRPP</sequence>
<feature type="coiled-coil region" evidence="1">
    <location>
        <begin position="518"/>
        <end position="567"/>
    </location>
</feature>
<protein>
    <submittedName>
        <fullName evidence="3">Uncharacterized protein</fullName>
    </submittedName>
</protein>
<dbReference type="AlphaFoldDB" id="A0ABD0JL85"/>
<evidence type="ECO:0000313" key="3">
    <source>
        <dbReference type="EMBL" id="KAK7475759.1"/>
    </source>
</evidence>
<feature type="non-terminal residue" evidence="3">
    <location>
        <position position="704"/>
    </location>
</feature>
<feature type="coiled-coil region" evidence="1">
    <location>
        <begin position="449"/>
        <end position="487"/>
    </location>
</feature>
<feature type="compositionally biased region" description="Polar residues" evidence="2">
    <location>
        <begin position="300"/>
        <end position="309"/>
    </location>
</feature>
<dbReference type="EMBL" id="JACVVK020000394">
    <property type="protein sequence ID" value="KAK7475759.1"/>
    <property type="molecule type" value="Genomic_DNA"/>
</dbReference>
<name>A0ABD0JL85_9CAEN</name>